<proteinExistence type="predicted"/>
<dbReference type="EMBL" id="CP045896">
    <property type="protein sequence ID" value="QQP50115.1"/>
    <property type="molecule type" value="Genomic_DNA"/>
</dbReference>
<reference evidence="2" key="1">
    <citation type="submission" date="2021-01" db="EMBL/GenBank/DDBJ databases">
        <title>Caligus Genome Assembly.</title>
        <authorList>
            <person name="Gallardo-Escarate C."/>
        </authorList>
    </citation>
    <scope>NUCLEOTIDE SEQUENCE [LARGE SCALE GENOMIC DNA]</scope>
</reference>
<evidence type="ECO:0000313" key="2">
    <source>
        <dbReference type="Proteomes" id="UP000595437"/>
    </source>
</evidence>
<evidence type="ECO:0000313" key="1">
    <source>
        <dbReference type="EMBL" id="QQP50115.1"/>
    </source>
</evidence>
<name>A0A7T8HIE8_CALRO</name>
<dbReference type="AlphaFoldDB" id="A0A7T8HIE8"/>
<protein>
    <submittedName>
        <fullName evidence="1">Uncharacterized protein</fullName>
    </submittedName>
</protein>
<keyword evidence="2" id="KW-1185">Reference proteome</keyword>
<accession>A0A7T8HIE8</accession>
<gene>
    <name evidence="1" type="ORF">FKW44_011009</name>
</gene>
<organism evidence="1 2">
    <name type="scientific">Caligus rogercresseyi</name>
    <name type="common">Sea louse</name>
    <dbReference type="NCBI Taxonomy" id="217165"/>
    <lineage>
        <taxon>Eukaryota</taxon>
        <taxon>Metazoa</taxon>
        <taxon>Ecdysozoa</taxon>
        <taxon>Arthropoda</taxon>
        <taxon>Crustacea</taxon>
        <taxon>Multicrustacea</taxon>
        <taxon>Hexanauplia</taxon>
        <taxon>Copepoda</taxon>
        <taxon>Siphonostomatoida</taxon>
        <taxon>Caligidae</taxon>
        <taxon>Caligus</taxon>
    </lineage>
</organism>
<dbReference type="Proteomes" id="UP000595437">
    <property type="component" value="Chromosome 7"/>
</dbReference>
<sequence length="58" mass="6362">MSLVPDSNTSSLFTKADQAADLKSSITKFNGNNTEILDQFISAIETIAKLQKLSDEDR</sequence>